<dbReference type="PRINTS" id="PR00419">
    <property type="entry name" value="ADXRDTASE"/>
</dbReference>
<reference evidence="3 4" key="1">
    <citation type="submission" date="2018-09" db="EMBL/GenBank/DDBJ databases">
        <title>Profundibacter amoris BAR1 gen. nov., sp. nov., a new member of the Roseobacter clade isolated at Lokis Castle Vent Field on the Arctic Mid-Oceanic Ridge.</title>
        <authorList>
            <person name="Le Moine Bauer S."/>
            <person name="Sjoeberg A.G."/>
            <person name="L'Haridon S."/>
            <person name="Stokke R."/>
            <person name="Roalkvam I."/>
            <person name="Steen I.H."/>
            <person name="Dahle H."/>
        </authorList>
    </citation>
    <scope>NUCLEOTIDE SEQUENCE [LARGE SCALE GENOMIC DNA]</scope>
    <source>
        <strain evidence="3 4">BAR1</strain>
    </source>
</reference>
<proteinExistence type="predicted"/>
<name>A0A347ULA5_9RHOB</name>
<feature type="domain" description="FAD/NAD(P)-binding" evidence="2">
    <location>
        <begin position="8"/>
        <end position="295"/>
    </location>
</feature>
<keyword evidence="1" id="KW-0560">Oxidoreductase</keyword>
<dbReference type="KEGG" id="pamo:BAR1_00470"/>
<dbReference type="GO" id="GO:0016491">
    <property type="term" value="F:oxidoreductase activity"/>
    <property type="evidence" value="ECO:0007669"/>
    <property type="project" value="UniProtKB-KW"/>
</dbReference>
<evidence type="ECO:0000259" key="2">
    <source>
        <dbReference type="Pfam" id="PF07992"/>
    </source>
</evidence>
<dbReference type="SUPFAM" id="SSF51905">
    <property type="entry name" value="FAD/NAD(P)-binding domain"/>
    <property type="match status" value="1"/>
</dbReference>
<accession>A0A347ULA5</accession>
<dbReference type="InterPro" id="IPR023753">
    <property type="entry name" value="FAD/NAD-binding_dom"/>
</dbReference>
<keyword evidence="4" id="KW-1185">Reference proteome</keyword>
<dbReference type="Gene3D" id="3.50.50.60">
    <property type="entry name" value="FAD/NAD(P)-binding domain"/>
    <property type="match status" value="2"/>
</dbReference>
<dbReference type="InterPro" id="IPR051691">
    <property type="entry name" value="Metab_Enz_Cyan_OpOx_G3PDH"/>
</dbReference>
<evidence type="ECO:0000313" key="4">
    <source>
        <dbReference type="Proteomes" id="UP000261704"/>
    </source>
</evidence>
<gene>
    <name evidence="3" type="ORF">BAR1_00470</name>
</gene>
<evidence type="ECO:0000313" key="3">
    <source>
        <dbReference type="EMBL" id="AXX99633.1"/>
    </source>
</evidence>
<dbReference type="Proteomes" id="UP000261704">
    <property type="component" value="Chromosome"/>
</dbReference>
<dbReference type="InterPro" id="IPR036188">
    <property type="entry name" value="FAD/NAD-bd_sf"/>
</dbReference>
<protein>
    <submittedName>
        <fullName evidence="3">FAD-binding protein</fullName>
    </submittedName>
</protein>
<evidence type="ECO:0000256" key="1">
    <source>
        <dbReference type="ARBA" id="ARBA00023002"/>
    </source>
</evidence>
<dbReference type="PANTHER" id="PTHR42949:SF3">
    <property type="entry name" value="ANAEROBIC GLYCEROL-3-PHOSPHATE DEHYDROGENASE SUBUNIT B"/>
    <property type="match status" value="1"/>
</dbReference>
<dbReference type="EMBL" id="CP032125">
    <property type="protein sequence ID" value="AXX99633.1"/>
    <property type="molecule type" value="Genomic_DNA"/>
</dbReference>
<organism evidence="3 4">
    <name type="scientific">Profundibacter amoris</name>
    <dbReference type="NCBI Taxonomy" id="2171755"/>
    <lineage>
        <taxon>Bacteria</taxon>
        <taxon>Pseudomonadati</taxon>
        <taxon>Pseudomonadota</taxon>
        <taxon>Alphaproteobacteria</taxon>
        <taxon>Rhodobacterales</taxon>
        <taxon>Paracoccaceae</taxon>
        <taxon>Profundibacter</taxon>
    </lineage>
</organism>
<dbReference type="AlphaFoldDB" id="A0A347ULA5"/>
<sequence length="411" mass="44029">MDLTTPIDVAIIGGGPSGLAAATTLKATGVARVVVLERESDAGGIPRHCGHPPFGAREFKRIYTGPAYARKLVQTALAAGVEIHCLTTVVQAREGGELLLALPEGQQVINARRVIYATGVRETPRSARLLGGMRLQGVVNTGALQSMVFLKHMRPFKRPVIVGTELVAISAVSTCAHAGIRPAAMVEPDPRPTARFPFTIYPRLKCVPMHLNTRPVAIHGDKTVSSLEVEDADGARRHIDCDGVILSGMFTPESTLGRMGHLEVDPATGGPVVDQFGRCSDPVYFAAGNLLRPVETAGWCWDEGRRAGARVADDLAERLPNGIETVPVSVQGPVLKYVMPQRLNLKVSRGKDVLQLRLNDIAKGRIIATSGGKTVGQWSVNSRKERRVLLSVSRLDQSAITGPVTMTFTPA</sequence>
<dbReference type="PANTHER" id="PTHR42949">
    <property type="entry name" value="ANAEROBIC GLYCEROL-3-PHOSPHATE DEHYDROGENASE SUBUNIT B"/>
    <property type="match status" value="1"/>
</dbReference>
<dbReference type="Pfam" id="PF07992">
    <property type="entry name" value="Pyr_redox_2"/>
    <property type="match status" value="1"/>
</dbReference>
<dbReference type="OrthoDB" id="5287468at2"/>